<feature type="signal peptide" evidence="1">
    <location>
        <begin position="1"/>
        <end position="22"/>
    </location>
</feature>
<evidence type="ECO:0000313" key="3">
    <source>
        <dbReference type="Proteomes" id="UP001451782"/>
    </source>
</evidence>
<keyword evidence="1" id="KW-0732">Signal</keyword>
<organism evidence="2 3">
    <name type="scientific">Yoonia algicola</name>
    <dbReference type="NCBI Taxonomy" id="3137368"/>
    <lineage>
        <taxon>Bacteria</taxon>
        <taxon>Pseudomonadati</taxon>
        <taxon>Pseudomonadota</taxon>
        <taxon>Alphaproteobacteria</taxon>
        <taxon>Rhodobacterales</taxon>
        <taxon>Paracoccaceae</taxon>
        <taxon>Yoonia</taxon>
    </lineage>
</organism>
<feature type="chain" id="PRO_5042934731" evidence="1">
    <location>
        <begin position="23"/>
        <end position="96"/>
    </location>
</feature>
<keyword evidence="3" id="KW-1185">Reference proteome</keyword>
<evidence type="ECO:0000256" key="1">
    <source>
        <dbReference type="SAM" id="SignalP"/>
    </source>
</evidence>
<dbReference type="RefSeq" id="WP_342071606.1">
    <property type="nucleotide sequence ID" value="NZ_CP151762.1"/>
</dbReference>
<reference evidence="2 3" key="1">
    <citation type="submission" date="2024-04" db="EMBL/GenBank/DDBJ databases">
        <title>Phylogenomic analyses of a clade within the roseobacter group suggest taxonomic reassignments of species of the genera Aestuariivita, Citreicella, Loktanella, Nautella, Pelagibaca, Ruegeria, Thalassobius, Thiobacimonas and Tropicibacter, and the proposal o.</title>
        <authorList>
            <person name="Jeon C.O."/>
        </authorList>
    </citation>
    <scope>NUCLEOTIDE SEQUENCE [LARGE SCALE GENOMIC DNA]</scope>
    <source>
        <strain evidence="2 3">G8-12</strain>
    </source>
</reference>
<sequence>MHRTLLFAIFTVMLVASCGGLAADRTLVKGAGPDDLLKLRSGPGLGFNVILGLPDGTALNRGDCVTEVGQLWCRVSLAAAPQITGYVSADYLSSTR</sequence>
<name>A0AAN0M8V1_9RHOB</name>
<evidence type="ECO:0000313" key="2">
    <source>
        <dbReference type="EMBL" id="WZU65258.1"/>
    </source>
</evidence>
<gene>
    <name evidence="2" type="ORF">AABB28_08365</name>
</gene>
<accession>A0AAN0M8V1</accession>
<dbReference type="Gene3D" id="2.30.30.40">
    <property type="entry name" value="SH3 Domains"/>
    <property type="match status" value="1"/>
</dbReference>
<protein>
    <submittedName>
        <fullName evidence="2">SH3 domain-containing protein</fullName>
    </submittedName>
</protein>
<dbReference type="AlphaFoldDB" id="A0AAN0M8V1"/>
<dbReference type="KEGG" id="yag:AABB28_08365"/>
<dbReference type="PROSITE" id="PS51257">
    <property type="entry name" value="PROKAR_LIPOPROTEIN"/>
    <property type="match status" value="1"/>
</dbReference>
<dbReference type="Proteomes" id="UP001451782">
    <property type="component" value="Chromosome"/>
</dbReference>
<proteinExistence type="predicted"/>
<dbReference type="EMBL" id="CP151762">
    <property type="protein sequence ID" value="WZU65258.1"/>
    <property type="molecule type" value="Genomic_DNA"/>
</dbReference>